<keyword evidence="3 6" id="KW-0518">Myosin</keyword>
<dbReference type="InterPro" id="IPR004009">
    <property type="entry name" value="SH3_Myosin"/>
</dbReference>
<accession>A0AAD7UHK2</accession>
<evidence type="ECO:0000259" key="10">
    <source>
        <dbReference type="PROSITE" id="PS51456"/>
    </source>
</evidence>
<dbReference type="Pfam" id="PF00784">
    <property type="entry name" value="MyTH4"/>
    <property type="match status" value="1"/>
</dbReference>
<dbReference type="SMART" id="SM00242">
    <property type="entry name" value="MYSc"/>
    <property type="match status" value="1"/>
</dbReference>
<dbReference type="GO" id="GO:0016459">
    <property type="term" value="C:myosin complex"/>
    <property type="evidence" value="ECO:0007669"/>
    <property type="project" value="UniProtKB-KW"/>
</dbReference>
<keyword evidence="13" id="KW-1185">Reference proteome</keyword>
<dbReference type="Gene3D" id="1.20.120.720">
    <property type="entry name" value="Myosin VI head, motor domain, U50 subdomain"/>
    <property type="match status" value="1"/>
</dbReference>
<dbReference type="SMART" id="SM00456">
    <property type="entry name" value="WW"/>
    <property type="match status" value="1"/>
</dbReference>
<comment type="similarity">
    <text evidence="6">Belongs to the TRAFAC class myosin-kinesin ATPase superfamily. Myosin family.</text>
</comment>
<evidence type="ECO:0000259" key="8">
    <source>
        <dbReference type="PROSITE" id="PS50020"/>
    </source>
</evidence>
<dbReference type="InterPro" id="IPR001202">
    <property type="entry name" value="WW_dom"/>
</dbReference>
<dbReference type="PROSITE" id="PS51456">
    <property type="entry name" value="MYOSIN_MOTOR"/>
    <property type="match status" value="1"/>
</dbReference>
<dbReference type="Pfam" id="PF02736">
    <property type="entry name" value="Myosin_N"/>
    <property type="match status" value="1"/>
</dbReference>
<feature type="domain" description="MyTH4" evidence="9">
    <location>
        <begin position="1186"/>
        <end position="1329"/>
    </location>
</feature>
<dbReference type="PROSITE" id="PS51844">
    <property type="entry name" value="SH3_LIKE"/>
    <property type="match status" value="1"/>
</dbReference>
<dbReference type="Gene3D" id="1.25.40.530">
    <property type="entry name" value="MyTH4 domain"/>
    <property type="match status" value="1"/>
</dbReference>
<dbReference type="Pfam" id="PF00063">
    <property type="entry name" value="Myosin_head"/>
    <property type="match status" value="1"/>
</dbReference>
<evidence type="ECO:0000256" key="1">
    <source>
        <dbReference type="ARBA" id="ARBA00022741"/>
    </source>
</evidence>
<organism evidence="12 13">
    <name type="scientific">Chrysophaeum taylorii</name>
    <dbReference type="NCBI Taxonomy" id="2483200"/>
    <lineage>
        <taxon>Eukaryota</taxon>
        <taxon>Sar</taxon>
        <taxon>Stramenopiles</taxon>
        <taxon>Ochrophyta</taxon>
        <taxon>Pelagophyceae</taxon>
        <taxon>Pelagomonadales</taxon>
        <taxon>Pelagomonadaceae</taxon>
        <taxon>Chrysophaeum</taxon>
    </lineage>
</organism>
<dbReference type="EMBL" id="JAQMWT010000280">
    <property type="protein sequence ID" value="KAJ8606329.1"/>
    <property type="molecule type" value="Genomic_DNA"/>
</dbReference>
<evidence type="ECO:0000256" key="2">
    <source>
        <dbReference type="ARBA" id="ARBA00022840"/>
    </source>
</evidence>
<evidence type="ECO:0000256" key="7">
    <source>
        <dbReference type="SAM" id="MobiDB-lite"/>
    </source>
</evidence>
<dbReference type="CDD" id="cd00201">
    <property type="entry name" value="WW"/>
    <property type="match status" value="1"/>
</dbReference>
<dbReference type="PROSITE" id="PS50020">
    <property type="entry name" value="WW_DOMAIN_2"/>
    <property type="match status" value="1"/>
</dbReference>
<evidence type="ECO:0000256" key="3">
    <source>
        <dbReference type="ARBA" id="ARBA00023123"/>
    </source>
</evidence>
<dbReference type="Gene3D" id="3.40.850.10">
    <property type="entry name" value="Kinesin motor domain"/>
    <property type="match status" value="1"/>
</dbReference>
<dbReference type="GO" id="GO:0007015">
    <property type="term" value="P:actin filament organization"/>
    <property type="evidence" value="ECO:0007669"/>
    <property type="project" value="TreeGrafter"/>
</dbReference>
<proteinExistence type="inferred from homology"/>
<protein>
    <submittedName>
        <fullName evidence="12">Uncharacterized protein</fullName>
    </submittedName>
</protein>
<dbReference type="InterPro" id="IPR036961">
    <property type="entry name" value="Kinesin_motor_dom_sf"/>
</dbReference>
<evidence type="ECO:0000259" key="9">
    <source>
        <dbReference type="PROSITE" id="PS51016"/>
    </source>
</evidence>
<dbReference type="GO" id="GO:0016020">
    <property type="term" value="C:membrane"/>
    <property type="evidence" value="ECO:0007669"/>
    <property type="project" value="TreeGrafter"/>
</dbReference>
<evidence type="ECO:0000256" key="6">
    <source>
        <dbReference type="PROSITE-ProRule" id="PRU00782"/>
    </source>
</evidence>
<evidence type="ECO:0000259" key="11">
    <source>
        <dbReference type="PROSITE" id="PS51844"/>
    </source>
</evidence>
<evidence type="ECO:0000256" key="5">
    <source>
        <dbReference type="ARBA" id="ARBA00023203"/>
    </source>
</evidence>
<dbReference type="PRINTS" id="PR00193">
    <property type="entry name" value="MYOSINHEAVY"/>
</dbReference>
<feature type="domain" description="WW" evidence="8">
    <location>
        <begin position="135"/>
        <end position="168"/>
    </location>
</feature>
<comment type="caution">
    <text evidence="12">The sequence shown here is derived from an EMBL/GenBank/DDBJ whole genome shotgun (WGS) entry which is preliminary data.</text>
</comment>
<feature type="compositionally biased region" description="Basic and acidic residues" evidence="7">
    <location>
        <begin position="119"/>
        <end position="129"/>
    </location>
</feature>
<dbReference type="SUPFAM" id="SSF52540">
    <property type="entry name" value="P-loop containing nucleoside triphosphate hydrolases"/>
    <property type="match status" value="1"/>
</dbReference>
<feature type="domain" description="Myosin N-terminal SH3-like" evidence="11">
    <location>
        <begin position="176"/>
        <end position="224"/>
    </location>
</feature>
<feature type="domain" description="Myosin motor" evidence="10">
    <location>
        <begin position="229"/>
        <end position="912"/>
    </location>
</feature>
<gene>
    <name evidence="12" type="ORF">CTAYLR_010372</name>
</gene>
<dbReference type="Gene3D" id="1.10.10.820">
    <property type="match status" value="1"/>
</dbReference>
<keyword evidence="1 6" id="KW-0547">Nucleotide-binding</keyword>
<sequence>MWYVVVQGAQRGPLGVEEVRTLYKAGTVTFSTLAWTKGREGWSEISDIPALKMRLEPIRSRSSNLVAPPPGAAAESSAAASTGRKKTKKKSSGAEDAPPKRKSSFSRKQQQQQQQQQQRRREEPEEKKKMMINGRPVAGGWVEKKTVDGVKYYHNPSLERVQYDKPDALKDENEKDAGEWVWVEDAKEAWVPGRVLKREANGVVVVMVGNEQKKLEEPLWRVSPSALTRLEEDLVLLEDLNEGMMVHVIKERYKKDEIYTWVGASHTVLVSINPFQRLPIYGVKLMNEFARPAPNRLLPPHPFAIANGAYLRLRVDATDQAMLISGESGAGKTECTKQVLSFLAEVAGSATNVEQRILSANPVLEAFGNAKTVRNNNSSRFGRWMEVHFDERGAIASARIENYLLEKSRVVSQARSERSYHVFYQLGNPSRHVYLAGSCFKVQGIDDKADYAAVRRALDQLGFDKKTELDAAFELTAGVLRLGDVEFSARGDGSKVHNQDACVEAAKLVGSTPDALAAALTHTAIEVRGKKTLSPCTPEMATLGAAALAKAIFGRLFDWLVRRINVAVALDESDETHHHHHRGTQFNNNNLIKPHFIGVLDIFGFEIFEKNSFEQLCINYCNEKLQQHFNKHTFKDEDELYKSEGIEFQSVPFIDNQPVLDLIEKKPDGILLALDDEVTAPKGSDAKWLSRCETAHASKKEWKSVAEKATQHVAHSNFFTVCHYAGDVTYISTDFCLKNKDPLGRNLYDLMALEAGSLAREIFPALGCNPRRQPTIAGQFRKQLSSLLKIIDAADPCYIRCVKPNELKKPRTFDAKACVEQLTFAGVFEAVQIRKSGYPFRLAHRRFAARYRPLLAGTTANAASRAAAAATDEARCELILGSVNQDFAGVKLGTSMVLYRAAEHRVLELLRNLALEKIVPVAQRGARRGMGRVYRRLVRRVRDELRATLSTPRLADDAAALDAAIERALAAVGPHQTVFPFLPPELERAKERRHYLQERLDLDVVMRDLLDDKNDEPTYDVLAACVRRADAISAVPGTEDQMALEQRVRDKLAAVAATKIDPLAAAAVDVLDKPLMETVLEEARRARYASPDVQKIEDLLALSDDALTKLQLKRANELNDPDRVVNREIKLKQLALDTYGALFSLDKFQGLRDAREWASRKSRFSTSAKRRALADNMLRHQATAIHCALTLPPPGSNLAGKPYDKKATQMFKCVLGFCGDANHPYPEQLGSEALAAPLAEPGLRIECYAQIIKQLTNNPNAHSLDKAWQLCAVAFASFPPPPAFENTVALFVRSADPAKKDALTAALYAAVYGGPRKHAVKPEELYGLAAQTLNNSDIAARFRDEDTINAAATGTVPPSILSPGVPPPLPH</sequence>
<evidence type="ECO:0000256" key="4">
    <source>
        <dbReference type="ARBA" id="ARBA00023175"/>
    </source>
</evidence>
<keyword evidence="2 6" id="KW-0067">ATP-binding</keyword>
<dbReference type="Gene3D" id="1.20.5.4820">
    <property type="match status" value="1"/>
</dbReference>
<dbReference type="Gene3D" id="2.20.70.10">
    <property type="match status" value="1"/>
</dbReference>
<dbReference type="InterPro" id="IPR038185">
    <property type="entry name" value="MyTH4_dom_sf"/>
</dbReference>
<feature type="region of interest" description="Disordered" evidence="7">
    <location>
        <begin position="62"/>
        <end position="134"/>
    </location>
</feature>
<dbReference type="Gene3D" id="1.20.58.530">
    <property type="match status" value="1"/>
</dbReference>
<evidence type="ECO:0000313" key="13">
    <source>
        <dbReference type="Proteomes" id="UP001230188"/>
    </source>
</evidence>
<reference evidence="12" key="1">
    <citation type="submission" date="2023-01" db="EMBL/GenBank/DDBJ databases">
        <title>Metagenome sequencing of chrysophaentin producing Chrysophaeum taylorii.</title>
        <authorList>
            <person name="Davison J."/>
            <person name="Bewley C."/>
        </authorList>
    </citation>
    <scope>NUCLEOTIDE SEQUENCE</scope>
    <source>
        <strain evidence="12">NIES-1699</strain>
    </source>
</reference>
<evidence type="ECO:0000313" key="12">
    <source>
        <dbReference type="EMBL" id="KAJ8606329.1"/>
    </source>
</evidence>
<dbReference type="Pfam" id="PF14237">
    <property type="entry name" value="GYF_2"/>
    <property type="match status" value="1"/>
</dbReference>
<dbReference type="Proteomes" id="UP001230188">
    <property type="component" value="Unassembled WGS sequence"/>
</dbReference>
<feature type="compositionally biased region" description="Low complexity" evidence="7">
    <location>
        <begin position="107"/>
        <end position="117"/>
    </location>
</feature>
<name>A0AAD7UHK2_9STRA</name>
<dbReference type="InterPro" id="IPR025640">
    <property type="entry name" value="GYF_2"/>
</dbReference>
<feature type="region of interest" description="Actin-binding" evidence="6">
    <location>
        <begin position="784"/>
        <end position="806"/>
    </location>
</feature>
<dbReference type="GO" id="GO:0005737">
    <property type="term" value="C:cytoplasm"/>
    <property type="evidence" value="ECO:0007669"/>
    <property type="project" value="TreeGrafter"/>
</dbReference>
<dbReference type="PROSITE" id="PS51016">
    <property type="entry name" value="MYTH4"/>
    <property type="match status" value="1"/>
</dbReference>
<dbReference type="GO" id="GO:0000146">
    <property type="term" value="F:microfilament motor activity"/>
    <property type="evidence" value="ECO:0007669"/>
    <property type="project" value="TreeGrafter"/>
</dbReference>
<dbReference type="InterPro" id="IPR027417">
    <property type="entry name" value="P-loop_NTPase"/>
</dbReference>
<dbReference type="SMART" id="SM00139">
    <property type="entry name" value="MyTH4"/>
    <property type="match status" value="1"/>
</dbReference>
<feature type="binding site" evidence="6">
    <location>
        <begin position="326"/>
        <end position="333"/>
    </location>
    <ligand>
        <name>ATP</name>
        <dbReference type="ChEBI" id="CHEBI:30616"/>
    </ligand>
</feature>
<dbReference type="GO" id="GO:0005524">
    <property type="term" value="F:ATP binding"/>
    <property type="evidence" value="ECO:0007669"/>
    <property type="project" value="UniProtKB-UniRule"/>
</dbReference>
<dbReference type="PANTHER" id="PTHR13140">
    <property type="entry name" value="MYOSIN"/>
    <property type="match status" value="1"/>
</dbReference>
<keyword evidence="5 6" id="KW-0009">Actin-binding</keyword>
<feature type="compositionally biased region" description="Low complexity" evidence="7">
    <location>
        <begin position="72"/>
        <end position="82"/>
    </location>
</feature>
<dbReference type="InterPro" id="IPR001609">
    <property type="entry name" value="Myosin_head_motor_dom-like"/>
</dbReference>
<keyword evidence="4 6" id="KW-0505">Motor protein</keyword>
<dbReference type="GO" id="GO:0051015">
    <property type="term" value="F:actin filament binding"/>
    <property type="evidence" value="ECO:0007669"/>
    <property type="project" value="TreeGrafter"/>
</dbReference>
<dbReference type="InterPro" id="IPR000857">
    <property type="entry name" value="MyTH4_dom"/>
</dbReference>
<dbReference type="PANTHER" id="PTHR13140:SF706">
    <property type="entry name" value="DILUTE CLASS UNCONVENTIONAL MYOSIN, ISOFORM C"/>
    <property type="match status" value="1"/>
</dbReference>